<reference evidence="8 9" key="1">
    <citation type="submission" date="2021-07" db="EMBL/GenBank/DDBJ databases">
        <title>The Aristolochia fimbriata genome: insights into angiosperm evolution, floral development and chemical biosynthesis.</title>
        <authorList>
            <person name="Jiao Y."/>
        </authorList>
    </citation>
    <scope>NUCLEOTIDE SEQUENCE [LARGE SCALE GENOMIC DNA]</scope>
    <source>
        <strain evidence="8">IBCAS-2021</strain>
        <tissue evidence="8">Leaf</tissue>
    </source>
</reference>
<dbReference type="Pfam" id="PF00854">
    <property type="entry name" value="PTR2"/>
    <property type="match status" value="2"/>
</dbReference>
<proteinExistence type="inferred from homology"/>
<feature type="region of interest" description="Disordered" evidence="6">
    <location>
        <begin position="350"/>
        <end position="372"/>
    </location>
</feature>
<keyword evidence="3 7" id="KW-0812">Transmembrane</keyword>
<dbReference type="Gene3D" id="1.20.1250.20">
    <property type="entry name" value="MFS general substrate transporter like domains"/>
    <property type="match status" value="2"/>
</dbReference>
<evidence type="ECO:0000256" key="6">
    <source>
        <dbReference type="SAM" id="MobiDB-lite"/>
    </source>
</evidence>
<evidence type="ECO:0000256" key="2">
    <source>
        <dbReference type="ARBA" id="ARBA00005982"/>
    </source>
</evidence>
<sequence>MQDVGASLEISSKGSEAGVAMSTSTIDGFVDYFLTLAGGCIHLRRLHYQIQDHPHLRLRRVHARDESLQPVPCNMFDPTAICEKVKGRNRAILFSGLYLVALGSGGLKAALPALGAEQFDEQDPKERRHVSSFFNFFLFSMCVGSSLGVTFLVWIQNNRGWDKALTISSSSILLGLVCIAFGYPKYRNRVPSGSPLTRIARVLVAAFRNRNHDLPENQEELYHEEKRAKIMLHYAPSGDERLPHTSQFEFLDKAAIADLSEQSKTEEDGGDWELSNVTQTFSVQQGTTMDKKLESLDIPLASLPIIPMAFIVALTPIYDRVFVPFAWRLTGLETGITHLHRVGVGLPLSRSKRKRRGGGAQPGFGKPHDRPAPHECLHPELPVLHIRHRRPLHLRGFVGVFLQPSSRKFALTWDCLLLVLHGHGLLL</sequence>
<dbReference type="InterPro" id="IPR036259">
    <property type="entry name" value="MFS_trans_sf"/>
</dbReference>
<evidence type="ECO:0000256" key="7">
    <source>
        <dbReference type="SAM" id="Phobius"/>
    </source>
</evidence>
<evidence type="ECO:0000313" key="8">
    <source>
        <dbReference type="EMBL" id="KAG9459148.1"/>
    </source>
</evidence>
<evidence type="ECO:0000256" key="1">
    <source>
        <dbReference type="ARBA" id="ARBA00004141"/>
    </source>
</evidence>
<dbReference type="Proteomes" id="UP000825729">
    <property type="component" value="Unassembled WGS sequence"/>
</dbReference>
<dbReference type="InterPro" id="IPR000109">
    <property type="entry name" value="POT_fam"/>
</dbReference>
<comment type="similarity">
    <text evidence="2">Belongs to the major facilitator superfamily. Proton-dependent oligopeptide transporter (POT/PTR) (TC 2.A.17) family.</text>
</comment>
<evidence type="ECO:0000256" key="5">
    <source>
        <dbReference type="ARBA" id="ARBA00023136"/>
    </source>
</evidence>
<keyword evidence="5 7" id="KW-0472">Membrane</keyword>
<evidence type="ECO:0000256" key="4">
    <source>
        <dbReference type="ARBA" id="ARBA00022989"/>
    </source>
</evidence>
<gene>
    <name evidence="8" type="ORF">H6P81_003656</name>
</gene>
<feature type="transmembrane region" description="Helical" evidence="7">
    <location>
        <begin position="164"/>
        <end position="183"/>
    </location>
</feature>
<evidence type="ECO:0000313" key="9">
    <source>
        <dbReference type="Proteomes" id="UP000825729"/>
    </source>
</evidence>
<dbReference type="PANTHER" id="PTHR11654">
    <property type="entry name" value="OLIGOPEPTIDE TRANSPORTER-RELATED"/>
    <property type="match status" value="1"/>
</dbReference>
<accession>A0AAV7FE24</accession>
<protein>
    <submittedName>
        <fullName evidence="8">Uncharacterized protein</fullName>
    </submittedName>
</protein>
<dbReference type="GO" id="GO:0022857">
    <property type="term" value="F:transmembrane transporter activity"/>
    <property type="evidence" value="ECO:0007669"/>
    <property type="project" value="InterPro"/>
</dbReference>
<evidence type="ECO:0000256" key="3">
    <source>
        <dbReference type="ARBA" id="ARBA00022692"/>
    </source>
</evidence>
<dbReference type="AlphaFoldDB" id="A0AAV7FE24"/>
<keyword evidence="4 7" id="KW-1133">Transmembrane helix</keyword>
<dbReference type="GO" id="GO:0016020">
    <property type="term" value="C:membrane"/>
    <property type="evidence" value="ECO:0007669"/>
    <property type="project" value="UniProtKB-SubCell"/>
</dbReference>
<dbReference type="EMBL" id="JAINDJ010000002">
    <property type="protein sequence ID" value="KAG9459148.1"/>
    <property type="molecule type" value="Genomic_DNA"/>
</dbReference>
<feature type="transmembrane region" description="Helical" evidence="7">
    <location>
        <begin position="91"/>
        <end position="113"/>
    </location>
</feature>
<comment type="caution">
    <text evidence="8">The sequence shown here is derived from an EMBL/GenBank/DDBJ whole genome shotgun (WGS) entry which is preliminary data.</text>
</comment>
<name>A0AAV7FE24_ARIFI</name>
<dbReference type="SUPFAM" id="SSF103473">
    <property type="entry name" value="MFS general substrate transporter"/>
    <property type="match status" value="1"/>
</dbReference>
<organism evidence="8 9">
    <name type="scientific">Aristolochia fimbriata</name>
    <name type="common">White veined hardy Dutchman's pipe vine</name>
    <dbReference type="NCBI Taxonomy" id="158543"/>
    <lineage>
        <taxon>Eukaryota</taxon>
        <taxon>Viridiplantae</taxon>
        <taxon>Streptophyta</taxon>
        <taxon>Embryophyta</taxon>
        <taxon>Tracheophyta</taxon>
        <taxon>Spermatophyta</taxon>
        <taxon>Magnoliopsida</taxon>
        <taxon>Magnoliidae</taxon>
        <taxon>Piperales</taxon>
        <taxon>Aristolochiaceae</taxon>
        <taxon>Aristolochia</taxon>
    </lineage>
</organism>
<keyword evidence="9" id="KW-1185">Reference proteome</keyword>
<comment type="subcellular location">
    <subcellularLocation>
        <location evidence="1">Membrane</location>
        <topology evidence="1">Multi-pass membrane protein</topology>
    </subcellularLocation>
</comment>
<feature type="transmembrane region" description="Helical" evidence="7">
    <location>
        <begin position="133"/>
        <end position="155"/>
    </location>
</feature>